<keyword evidence="2" id="KW-1185">Reference proteome</keyword>
<proteinExistence type="predicted"/>
<gene>
    <name evidence="1" type="ORF">GX51_01334</name>
</gene>
<evidence type="ECO:0000313" key="2">
    <source>
        <dbReference type="Proteomes" id="UP000224080"/>
    </source>
</evidence>
<comment type="caution">
    <text evidence="1">The sequence shown here is derived from an EMBL/GenBank/DDBJ whole genome shotgun (WGS) entry which is preliminary data.</text>
</comment>
<reference evidence="1 2" key="1">
    <citation type="submission" date="2017-10" db="EMBL/GenBank/DDBJ databases">
        <title>Comparative genomics in systemic dimorphic fungi from Ajellomycetaceae.</title>
        <authorList>
            <person name="Munoz J.F."/>
            <person name="Mcewen J.G."/>
            <person name="Clay O.K."/>
            <person name="Cuomo C.A."/>
        </authorList>
    </citation>
    <scope>NUCLEOTIDE SEQUENCE [LARGE SCALE GENOMIC DNA]</scope>
    <source>
        <strain evidence="1 2">UAMH130</strain>
    </source>
</reference>
<dbReference type="STRING" id="2060905.A0A2B7XGY8"/>
<dbReference type="AlphaFoldDB" id="A0A2B7XGY8"/>
<protein>
    <submittedName>
        <fullName evidence="1">Uncharacterized protein</fullName>
    </submittedName>
</protein>
<dbReference type="PANTHER" id="PTHR35896">
    <property type="entry name" value="IG-LIKE DOMAIN-CONTAINING PROTEIN"/>
    <property type="match status" value="1"/>
</dbReference>
<evidence type="ECO:0000313" key="1">
    <source>
        <dbReference type="EMBL" id="PGH08180.1"/>
    </source>
</evidence>
<dbReference type="OrthoDB" id="3501153at2759"/>
<dbReference type="EMBL" id="PDNC01000010">
    <property type="protein sequence ID" value="PGH08180.1"/>
    <property type="molecule type" value="Genomic_DNA"/>
</dbReference>
<sequence>MEKHQDFPSILDRDTESLEPLLPEEHVNFSPKQISLSRLSLSALKILTLTLLVAITIYKYFPSSTSSPSLYTTSLRAIPPIELQHMRSANGARCGNSPSEARKLGCRFDMISFSWQHTDCWDETLYTHFLARYRSTWYWETLDGKPVPVDEVLAGHHRVLNTTWDFYIVHCLYAMERAAQGSSSSRLTWAGARRQLVEDWSPPHLHAKQCMLDLMDPGRHARMTMMTTARMWYPACDPGSIN</sequence>
<accession>A0A2B7XGY8</accession>
<dbReference type="InterPro" id="IPR053008">
    <property type="entry name" value="Phomopsin_biosynth_assoc"/>
</dbReference>
<dbReference type="Proteomes" id="UP000224080">
    <property type="component" value="Unassembled WGS sequence"/>
</dbReference>
<name>A0A2B7XGY8_9EURO</name>
<organism evidence="1 2">
    <name type="scientific">Blastomyces parvus</name>
    <dbReference type="NCBI Taxonomy" id="2060905"/>
    <lineage>
        <taxon>Eukaryota</taxon>
        <taxon>Fungi</taxon>
        <taxon>Dikarya</taxon>
        <taxon>Ascomycota</taxon>
        <taxon>Pezizomycotina</taxon>
        <taxon>Eurotiomycetes</taxon>
        <taxon>Eurotiomycetidae</taxon>
        <taxon>Onygenales</taxon>
        <taxon>Ajellomycetaceae</taxon>
        <taxon>Blastomyces</taxon>
    </lineage>
</organism>
<dbReference type="PANTHER" id="PTHR35896:SF3">
    <property type="entry name" value="MAJOR FACILITATOR SUPERFAMILY TRANSPORTER"/>
    <property type="match status" value="1"/>
</dbReference>